<protein>
    <recommendedName>
        <fullName evidence="4">Proteophosphoglycan ppg4</fullName>
    </recommendedName>
</protein>
<dbReference type="Proteomes" id="UP001342314">
    <property type="component" value="Unassembled WGS sequence"/>
</dbReference>
<sequence length="575" mass="63316">MPSAVSLVASLVTFIVTAISSTPLLFLQRALVQYGGAPALVKAVQALRVPSAKLVQWVLYLGIAIRAAYLLEGYGAEHVGLWINSLGSSSNKTVVSTLNSEVAASHLANLTTRLYPETLSMLLDDALALPKPLEGATFSATDIQQWEDESRAFREDYDRLSREAATLWLDLLDYTPTSLRPDAASTPADRYVFLHLLFEELNAVQAGSPIRAVYSAHEYTPADYARDEARRLERAQAEAARLDGEFAEWLDGVLTAGEEQEAESGEVPSLQREMLDLPVNPDEPGGQTWRGMLREGWEKMYDPAQGGVMGNLARSLRQIGEGFGETDDNEEDEATEGMPQPLPLMVNHHLRAQLSTALTSARAHAGSLRGADRFVHDADDEDARFPRVLRSLPDENLSITQRAVKIDIVAREWAGAVVDWITAASDKSTSTPAAPIFNLTESLGALSVPDRAALLRASPLPSFLRTLDPLLGLPMSRLRLGVSKHNIANAVFSLSIPAIERSRAFERGLSAEEREKKVQQQQSKGCSRVLLEIEWRAASEETRARARELIAAEQEQRRDAAREEDEPQQRVHEEL</sequence>
<accession>A0AAV5GMD8</accession>
<keyword evidence="3" id="KW-1185">Reference proteome</keyword>
<evidence type="ECO:0000313" key="2">
    <source>
        <dbReference type="EMBL" id="GJN93751.1"/>
    </source>
</evidence>
<organism evidence="2 3">
    <name type="scientific">Rhodotorula paludigena</name>
    <dbReference type="NCBI Taxonomy" id="86838"/>
    <lineage>
        <taxon>Eukaryota</taxon>
        <taxon>Fungi</taxon>
        <taxon>Dikarya</taxon>
        <taxon>Basidiomycota</taxon>
        <taxon>Pucciniomycotina</taxon>
        <taxon>Microbotryomycetes</taxon>
        <taxon>Sporidiobolales</taxon>
        <taxon>Sporidiobolaceae</taxon>
        <taxon>Rhodotorula</taxon>
    </lineage>
</organism>
<reference evidence="2 3" key="1">
    <citation type="submission" date="2021-12" db="EMBL/GenBank/DDBJ databases">
        <title>High titer production of polyol ester of fatty acids by Rhodotorula paludigena BS15 towards product separation-free biomass refinery.</title>
        <authorList>
            <person name="Mano J."/>
            <person name="Ono H."/>
            <person name="Tanaka T."/>
            <person name="Naito K."/>
            <person name="Sushida H."/>
            <person name="Ike M."/>
            <person name="Tokuyasu K."/>
            <person name="Kitaoka M."/>
        </authorList>
    </citation>
    <scope>NUCLEOTIDE SEQUENCE [LARGE SCALE GENOMIC DNA]</scope>
    <source>
        <strain evidence="2 3">BS15</strain>
    </source>
</reference>
<comment type="caution">
    <text evidence="2">The sequence shown here is derived from an EMBL/GenBank/DDBJ whole genome shotgun (WGS) entry which is preliminary data.</text>
</comment>
<name>A0AAV5GMD8_9BASI</name>
<proteinExistence type="predicted"/>
<evidence type="ECO:0008006" key="4">
    <source>
        <dbReference type="Google" id="ProtNLM"/>
    </source>
</evidence>
<feature type="region of interest" description="Disordered" evidence="1">
    <location>
        <begin position="551"/>
        <end position="575"/>
    </location>
</feature>
<dbReference type="AlphaFoldDB" id="A0AAV5GMD8"/>
<evidence type="ECO:0000313" key="3">
    <source>
        <dbReference type="Proteomes" id="UP001342314"/>
    </source>
</evidence>
<gene>
    <name evidence="2" type="ORF">Rhopal_006808-T1</name>
</gene>
<evidence type="ECO:0000256" key="1">
    <source>
        <dbReference type="SAM" id="MobiDB-lite"/>
    </source>
</evidence>
<dbReference type="EMBL" id="BQKY01000015">
    <property type="protein sequence ID" value="GJN93751.1"/>
    <property type="molecule type" value="Genomic_DNA"/>
</dbReference>